<keyword evidence="6" id="KW-0732">Signal</keyword>
<protein>
    <submittedName>
        <fullName evidence="8">Salicylate hydroxylase</fullName>
    </submittedName>
</protein>
<feature type="chain" id="PRO_5042143216" evidence="6">
    <location>
        <begin position="22"/>
        <end position="407"/>
    </location>
</feature>
<evidence type="ECO:0000256" key="6">
    <source>
        <dbReference type="SAM" id="SignalP"/>
    </source>
</evidence>
<dbReference type="Pfam" id="PF01494">
    <property type="entry name" value="FAD_binding_3"/>
    <property type="match status" value="2"/>
</dbReference>
<sequence length="407" mass="44444">MSSSNLNVAIIGSGLAGLCLALALHQQGISCTVYESRASPLNIGGAVMLSPNALRVLDALGVYSTVKQQGHNFDTLHFRDTAGTLLEEYEFGSKDKYGYQGLRIFRTVLIDSLMSALNKTGVPLHFGRKFSHVVNESADGVTFQFADGTTETASILVGADGIHSTVRKYLHPDLVPAFTGMTGITAAVPTAQLQLPEGYHIPVTIVHPTHSAFVIAPQQPDGSQVLIGRQRRLEGPEPSREAWDALIADKASSISFLRAVASDASFPQFVRNAVSEINPETINVWPFYIVPRLDKWASERHHRVLILGDAAHAIPPSAGQGINQAFEDSYMLALLVGCAGKVNVGDALQFWQTYRQERVDRVLALNKQIDLRRIPGAGAGREPFNLGWLYEQDFKKDVEEWVASRVD</sequence>
<evidence type="ECO:0000256" key="5">
    <source>
        <dbReference type="ARBA" id="ARBA00023033"/>
    </source>
</evidence>
<reference evidence="8" key="1">
    <citation type="submission" date="2023-03" db="EMBL/GenBank/DDBJ databases">
        <title>Massive genome expansion in bonnet fungi (Mycena s.s.) driven by repeated elements and novel gene families across ecological guilds.</title>
        <authorList>
            <consortium name="Lawrence Berkeley National Laboratory"/>
            <person name="Harder C.B."/>
            <person name="Miyauchi S."/>
            <person name="Viragh M."/>
            <person name="Kuo A."/>
            <person name="Thoen E."/>
            <person name="Andreopoulos B."/>
            <person name="Lu D."/>
            <person name="Skrede I."/>
            <person name="Drula E."/>
            <person name="Henrissat B."/>
            <person name="Morin E."/>
            <person name="Kohler A."/>
            <person name="Barry K."/>
            <person name="LaButti K."/>
            <person name="Morin E."/>
            <person name="Salamov A."/>
            <person name="Lipzen A."/>
            <person name="Mereny Z."/>
            <person name="Hegedus B."/>
            <person name="Baldrian P."/>
            <person name="Stursova M."/>
            <person name="Weitz H."/>
            <person name="Taylor A."/>
            <person name="Grigoriev I.V."/>
            <person name="Nagy L.G."/>
            <person name="Martin F."/>
            <person name="Kauserud H."/>
        </authorList>
    </citation>
    <scope>NUCLEOTIDE SEQUENCE</scope>
    <source>
        <strain evidence="8">9284</strain>
    </source>
</reference>
<evidence type="ECO:0000313" key="9">
    <source>
        <dbReference type="Proteomes" id="UP001221142"/>
    </source>
</evidence>
<gene>
    <name evidence="8" type="ORF">FB45DRAFT_910125</name>
</gene>
<evidence type="ECO:0000256" key="1">
    <source>
        <dbReference type="ARBA" id="ARBA00007992"/>
    </source>
</evidence>
<dbReference type="SUPFAM" id="SSF51905">
    <property type="entry name" value="FAD/NAD(P)-binding domain"/>
    <property type="match status" value="1"/>
</dbReference>
<feature type="domain" description="FAD-binding" evidence="7">
    <location>
        <begin position="300"/>
        <end position="362"/>
    </location>
</feature>
<keyword evidence="9" id="KW-1185">Reference proteome</keyword>
<keyword evidence="5" id="KW-0503">Monooxygenase</keyword>
<proteinExistence type="inferred from homology"/>
<dbReference type="EMBL" id="JARKIF010000007">
    <property type="protein sequence ID" value="KAJ7634876.1"/>
    <property type="molecule type" value="Genomic_DNA"/>
</dbReference>
<dbReference type="GO" id="GO:0004497">
    <property type="term" value="F:monooxygenase activity"/>
    <property type="evidence" value="ECO:0007669"/>
    <property type="project" value="UniProtKB-KW"/>
</dbReference>
<dbReference type="InterPro" id="IPR002938">
    <property type="entry name" value="FAD-bd"/>
</dbReference>
<keyword evidence="3" id="KW-0274">FAD</keyword>
<comment type="caution">
    <text evidence="8">The sequence shown here is derived from an EMBL/GenBank/DDBJ whole genome shotgun (WGS) entry which is preliminary data.</text>
</comment>
<dbReference type="PANTHER" id="PTHR13789:SF316">
    <property type="entry name" value="FAD-BINDING DOMAIN-CONTAINING PROTEIN"/>
    <property type="match status" value="1"/>
</dbReference>
<accession>A0AAD7BZD1</accession>
<evidence type="ECO:0000259" key="7">
    <source>
        <dbReference type="Pfam" id="PF01494"/>
    </source>
</evidence>
<comment type="similarity">
    <text evidence="1">Belongs to the paxM FAD-dependent monooxygenase family.</text>
</comment>
<name>A0AAD7BZD1_9AGAR</name>
<dbReference type="AlphaFoldDB" id="A0AAD7BZD1"/>
<feature type="signal peptide" evidence="6">
    <location>
        <begin position="1"/>
        <end position="21"/>
    </location>
</feature>
<keyword evidence="4" id="KW-0560">Oxidoreductase</keyword>
<evidence type="ECO:0000256" key="3">
    <source>
        <dbReference type="ARBA" id="ARBA00022827"/>
    </source>
</evidence>
<dbReference type="Proteomes" id="UP001221142">
    <property type="component" value="Unassembled WGS sequence"/>
</dbReference>
<dbReference type="PRINTS" id="PR00420">
    <property type="entry name" value="RNGMNOXGNASE"/>
</dbReference>
<dbReference type="Gene3D" id="3.50.50.60">
    <property type="entry name" value="FAD/NAD(P)-binding domain"/>
    <property type="match status" value="1"/>
</dbReference>
<organism evidence="8 9">
    <name type="scientific">Roridomyces roridus</name>
    <dbReference type="NCBI Taxonomy" id="1738132"/>
    <lineage>
        <taxon>Eukaryota</taxon>
        <taxon>Fungi</taxon>
        <taxon>Dikarya</taxon>
        <taxon>Basidiomycota</taxon>
        <taxon>Agaricomycotina</taxon>
        <taxon>Agaricomycetes</taxon>
        <taxon>Agaricomycetidae</taxon>
        <taxon>Agaricales</taxon>
        <taxon>Marasmiineae</taxon>
        <taxon>Mycenaceae</taxon>
        <taxon>Roridomyces</taxon>
    </lineage>
</organism>
<keyword evidence="2" id="KW-0285">Flavoprotein</keyword>
<dbReference type="FunFam" id="3.50.50.60:FF:000156">
    <property type="entry name" value="Salicylate hydroxylase, putative"/>
    <property type="match status" value="1"/>
</dbReference>
<evidence type="ECO:0000256" key="2">
    <source>
        <dbReference type="ARBA" id="ARBA00022630"/>
    </source>
</evidence>
<dbReference type="PANTHER" id="PTHR13789">
    <property type="entry name" value="MONOOXYGENASE"/>
    <property type="match status" value="1"/>
</dbReference>
<dbReference type="InterPro" id="IPR050493">
    <property type="entry name" value="FAD-dep_Monooxygenase_BioMet"/>
</dbReference>
<dbReference type="InterPro" id="IPR036188">
    <property type="entry name" value="FAD/NAD-bd_sf"/>
</dbReference>
<feature type="domain" description="FAD-binding" evidence="7">
    <location>
        <begin position="7"/>
        <end position="246"/>
    </location>
</feature>
<evidence type="ECO:0000256" key="4">
    <source>
        <dbReference type="ARBA" id="ARBA00023002"/>
    </source>
</evidence>
<dbReference type="GO" id="GO:0071949">
    <property type="term" value="F:FAD binding"/>
    <property type="evidence" value="ECO:0007669"/>
    <property type="project" value="InterPro"/>
</dbReference>
<evidence type="ECO:0000313" key="8">
    <source>
        <dbReference type="EMBL" id="KAJ7634876.1"/>
    </source>
</evidence>